<sequence length="394" mass="45485">MEEMIEKVVAKKINEIQNFLIENVDDVKPQVVMSTEMSKNDETTKEGKKMKGQFYTVNSSYILDGLSMPPKYARCVIEPFAGKGDLLEWLVKNNNTLPIELYDIDPKKEEVVQRDTLMYPPNYKDAWILTNPPYLARNKCDKKEVFDKYDTNDLYKCFITSLTKQESCAGGIFIIPAGFFLSPRDLDARCRNDFLSKYKLLKVKYFEETVFPDTTTTVVAFAFEKSPVLLTEQSVEWVSLPSGDKRIFKMSKDDDWIIGGDIYKLSVPIGVKVRRHVEGQKLKDGEKRTYMTLSALDSGRKDGRISLEYKEGYVYPAKECSRTYATLCILGKNLSSEEQKKICLEFNALVEKKRGETWSLFLPQFRESKEYARKRIPFELAYTIVLHLISIHLP</sequence>
<evidence type="ECO:0000313" key="1">
    <source>
        <dbReference type="EMBL" id="QHT82435.1"/>
    </source>
</evidence>
<dbReference type="AlphaFoldDB" id="A0A6C0HQP3"/>
<dbReference type="Gene3D" id="3.40.50.150">
    <property type="entry name" value="Vaccinia Virus protein VP39"/>
    <property type="match status" value="1"/>
</dbReference>
<organism evidence="1">
    <name type="scientific">viral metagenome</name>
    <dbReference type="NCBI Taxonomy" id="1070528"/>
    <lineage>
        <taxon>unclassified sequences</taxon>
        <taxon>metagenomes</taxon>
        <taxon>organismal metagenomes</taxon>
    </lineage>
</organism>
<dbReference type="SUPFAM" id="SSF53335">
    <property type="entry name" value="S-adenosyl-L-methionine-dependent methyltransferases"/>
    <property type="match status" value="1"/>
</dbReference>
<dbReference type="InterPro" id="IPR029063">
    <property type="entry name" value="SAM-dependent_MTases_sf"/>
</dbReference>
<name>A0A6C0HQP3_9ZZZZ</name>
<protein>
    <submittedName>
        <fullName evidence="1">Uncharacterized protein</fullName>
    </submittedName>
</protein>
<dbReference type="EMBL" id="MN740000">
    <property type="protein sequence ID" value="QHT82435.1"/>
    <property type="molecule type" value="Genomic_DNA"/>
</dbReference>
<proteinExistence type="predicted"/>
<reference evidence="1" key="1">
    <citation type="journal article" date="2020" name="Nature">
        <title>Giant virus diversity and host interactions through global metagenomics.</title>
        <authorList>
            <person name="Schulz F."/>
            <person name="Roux S."/>
            <person name="Paez-Espino D."/>
            <person name="Jungbluth S."/>
            <person name="Walsh D.A."/>
            <person name="Denef V.J."/>
            <person name="McMahon K.D."/>
            <person name="Konstantinidis K.T."/>
            <person name="Eloe-Fadrosh E.A."/>
            <person name="Kyrpides N.C."/>
            <person name="Woyke T."/>
        </authorList>
    </citation>
    <scope>NUCLEOTIDE SEQUENCE</scope>
    <source>
        <strain evidence="1">GVMAG-M-3300023184-161</strain>
    </source>
</reference>
<accession>A0A6C0HQP3</accession>